<evidence type="ECO:0000313" key="3">
    <source>
        <dbReference type="Proteomes" id="UP000037035"/>
    </source>
</evidence>
<feature type="region of interest" description="Disordered" evidence="1">
    <location>
        <begin position="1"/>
        <end position="37"/>
    </location>
</feature>
<keyword evidence="3" id="KW-1185">Reference proteome</keyword>
<dbReference type="OrthoDB" id="2506937at2759"/>
<reference evidence="2 3" key="1">
    <citation type="submission" date="2015-08" db="EMBL/GenBank/DDBJ databases">
        <title>Next Generation Sequencing and Analysis of the Genome of Puccinia sorghi L Schw, the Causal Agent of Maize Common Rust.</title>
        <authorList>
            <person name="Rochi L."/>
            <person name="Burguener G."/>
            <person name="Darino M."/>
            <person name="Turjanski A."/>
            <person name="Kreff E."/>
            <person name="Dieguez M.J."/>
            <person name="Sacco F."/>
        </authorList>
    </citation>
    <scope>NUCLEOTIDE SEQUENCE [LARGE SCALE GENOMIC DNA]</scope>
    <source>
        <strain evidence="2 3">RO10H11247</strain>
    </source>
</reference>
<organism evidence="2 3">
    <name type="scientific">Puccinia sorghi</name>
    <dbReference type="NCBI Taxonomy" id="27349"/>
    <lineage>
        <taxon>Eukaryota</taxon>
        <taxon>Fungi</taxon>
        <taxon>Dikarya</taxon>
        <taxon>Basidiomycota</taxon>
        <taxon>Pucciniomycotina</taxon>
        <taxon>Pucciniomycetes</taxon>
        <taxon>Pucciniales</taxon>
        <taxon>Pucciniaceae</taxon>
        <taxon>Puccinia</taxon>
    </lineage>
</organism>
<feature type="compositionally biased region" description="Basic residues" evidence="1">
    <location>
        <begin position="1"/>
        <end position="10"/>
    </location>
</feature>
<evidence type="ECO:0000256" key="1">
    <source>
        <dbReference type="SAM" id="MobiDB-lite"/>
    </source>
</evidence>
<feature type="region of interest" description="Disordered" evidence="1">
    <location>
        <begin position="1162"/>
        <end position="1199"/>
    </location>
</feature>
<dbReference type="EMBL" id="LAVV01007316">
    <property type="protein sequence ID" value="KNZ56333.1"/>
    <property type="molecule type" value="Genomic_DNA"/>
</dbReference>
<protein>
    <submittedName>
        <fullName evidence="2">Uncharacterized protein</fullName>
    </submittedName>
</protein>
<accession>A0A0L6V6H0</accession>
<dbReference type="AlphaFoldDB" id="A0A0L6V6H0"/>
<feature type="compositionally biased region" description="Acidic residues" evidence="1">
    <location>
        <begin position="328"/>
        <end position="342"/>
    </location>
</feature>
<evidence type="ECO:0000313" key="2">
    <source>
        <dbReference type="EMBL" id="KNZ56333.1"/>
    </source>
</evidence>
<proteinExistence type="predicted"/>
<dbReference type="VEuPathDB" id="FungiDB:VP01_2431g1"/>
<feature type="compositionally biased region" description="Pro residues" evidence="1">
    <location>
        <begin position="1168"/>
        <end position="1191"/>
    </location>
</feature>
<feature type="compositionally biased region" description="Polar residues" evidence="1">
    <location>
        <begin position="28"/>
        <end position="37"/>
    </location>
</feature>
<feature type="compositionally biased region" description="Low complexity" evidence="1">
    <location>
        <begin position="53"/>
        <end position="73"/>
    </location>
</feature>
<feature type="region of interest" description="Disordered" evidence="1">
    <location>
        <begin position="472"/>
        <end position="514"/>
    </location>
</feature>
<sequence>MEPLRTHKLPRSQSETGRSKLQQRHTRSSTASSSIVEYSNSINRKKLDYTIYSPPSSSNPSSSTAFPPNSSTPQVVKQLVIRARPHLTQPLHNQQPISDGLHVLMCIRVAIPYSSIPLPGSPDLILPLMSDQRLRLTNHAVFPITRRASNSKPTIWASNHLSQATLAASLLDLSKSFKTKNKHHIHQRPSISVVVRNFNISLLIPPSSPPPISLDYSVSPPPAMAEYAIILDCISLWATVGPEWPFSAILPTPPCLKNSFRLILPANSTDTLFEKDPKIPLSSPAVHLNTFPPLRRERMRFSTSSKNIFSATKLSSIPHDDDLRPLSDESEPEGITLSDEEESKSYETCRHWPQDELSPRFEGVFQSTKDLCILLGSHPAAATSQTPLNAKHASSQLSISLSPTPTSQLSNPDPAAMDINFHLDLQHVSTRCINDRTPFILALPQLIAKSIISAQWSPLNGEGVLETQLPSLAKSEKEKSPNSSPATSNPHYQVRSHSNQRQPSPSDRSSTGASVPEFDLLNTAAPFLDSKFDMDAETMRDDSDCDLDFDHCSSADELSCSPSKINGTTLQNSQSTISHQFVIWVNTEWLIRRAATNLNSAKSRLILNLRGQLEIAATSSPSTTGEAGSKQFPVPFFTFPSVEEHVCTCEISRQDLRLTLPPWASLVEQSSDEQTHQLLLALPQPDFDPTEVIVAHFDQIDSRQPPVAVPITPESVADQAPSSPPLPRHTESLSINNLFINSASRIKCHSRRSTVSPLSFVKKRSRLNGSLRNKSNKVIALIDDGTQLNQFEERPQVKPTIRSVQVNLVIDYTSNKQPLVSQYAEVSITFCRSSEITDPHLNLIFPISSDSSADLEVIGVWINDWELARDRGFQVLDLLAEERDGPEEPTRFVTIKVDVTSVEISRKAEKGSLLPTLRMIVASKTTRARNGKGSFIALLPSVEKSSVATYKALLQASAGAKIEVQHSNMIVTEITPEKVKLIRYALPAGASLWTSASIESCLAILAVPEKVSSLPDPKPPKLKSDVDTLVEKNGNNRKSMRGLPMKTPWVEEWVVRWGLKWKTVFLCWLIYLVTSMSIQVDQMRGRLEQMDGIAPLYKRIELRQSVGQMAKIDQMVSNFDASVHPSEEEVAPRHRSESIDLQIKTALLKTFLASHDCARRDPLVKTEPPLPGIAEPAPPPSMHRTEQPPPLSQTTDERLQDTDALHGQPSAEMMRDLMGFIDRFFLVTISQPLAKLARSIGSFRRKLSFSRPHPIPAEL</sequence>
<feature type="region of interest" description="Disordered" evidence="1">
    <location>
        <begin position="319"/>
        <end position="346"/>
    </location>
</feature>
<dbReference type="Proteomes" id="UP000037035">
    <property type="component" value="Unassembled WGS sequence"/>
</dbReference>
<name>A0A0L6V6H0_9BASI</name>
<feature type="compositionally biased region" description="Polar residues" evidence="1">
    <location>
        <begin position="11"/>
        <end position="20"/>
    </location>
</feature>
<comment type="caution">
    <text evidence="2">The sequence shown here is derived from an EMBL/GenBank/DDBJ whole genome shotgun (WGS) entry which is preliminary data.</text>
</comment>
<feature type="region of interest" description="Disordered" evidence="1">
    <location>
        <begin position="49"/>
        <end position="73"/>
    </location>
</feature>
<gene>
    <name evidence="2" type="ORF">VP01_2431g1</name>
</gene>
<feature type="compositionally biased region" description="Polar residues" evidence="1">
    <location>
        <begin position="486"/>
        <end position="513"/>
    </location>
</feature>